<protein>
    <submittedName>
        <fullName evidence="1">Uncharacterized protein</fullName>
    </submittedName>
</protein>
<dbReference type="SUPFAM" id="SSF52096">
    <property type="entry name" value="ClpP/crotonase"/>
    <property type="match status" value="1"/>
</dbReference>
<dbReference type="AlphaFoldDB" id="A0A4Z0P8S0"/>
<dbReference type="InterPro" id="IPR023562">
    <property type="entry name" value="ClpP/TepA"/>
</dbReference>
<reference evidence="1 2" key="1">
    <citation type="submission" date="2019-04" db="EMBL/GenBank/DDBJ databases">
        <authorList>
            <person name="Feng G."/>
            <person name="Zhang J."/>
            <person name="Zhu H."/>
        </authorList>
    </citation>
    <scope>NUCLEOTIDE SEQUENCE [LARGE SCALE GENOMIC DNA]</scope>
    <source>
        <strain evidence="1 2">92R-1</strain>
    </source>
</reference>
<sequence>MINSQSGWLDKEFDIYDKLCSLGPSITLTTEAKCPGFITIVRLAGSTRLIHEHTECLIHLPRGGCEHATPAQTQQKMIDMSVERTGQKADVIAARMAEEKIASPADMVASDFATMILTLVTALATLPIQAASTASSTDETPKWAQNFMSKFSVLLATMGLAVARTAAKPITTQGPMATNPSGAITAFGVESDKGQLTVDTGDREIYQIGNKVPGADSPNDPIADGG</sequence>
<name>A0A4Z0P8S0_9BACT</name>
<evidence type="ECO:0000313" key="1">
    <source>
        <dbReference type="EMBL" id="TGE08338.1"/>
    </source>
</evidence>
<dbReference type="InterPro" id="IPR029045">
    <property type="entry name" value="ClpP/crotonase-like_dom_sf"/>
</dbReference>
<dbReference type="Gene3D" id="3.90.226.10">
    <property type="entry name" value="2-enoyl-CoA Hydratase, Chain A, domain 1"/>
    <property type="match status" value="1"/>
</dbReference>
<dbReference type="Proteomes" id="UP000298337">
    <property type="component" value="Unassembled WGS sequence"/>
</dbReference>
<organism evidence="1 2">
    <name type="scientific">Hymenobacter fodinae</name>
    <dbReference type="NCBI Taxonomy" id="2510796"/>
    <lineage>
        <taxon>Bacteria</taxon>
        <taxon>Pseudomonadati</taxon>
        <taxon>Bacteroidota</taxon>
        <taxon>Cytophagia</taxon>
        <taxon>Cytophagales</taxon>
        <taxon>Hymenobacteraceae</taxon>
        <taxon>Hymenobacter</taxon>
    </lineage>
</organism>
<proteinExistence type="predicted"/>
<comment type="caution">
    <text evidence="1">The sequence shown here is derived from an EMBL/GenBank/DDBJ whole genome shotgun (WGS) entry which is preliminary data.</text>
</comment>
<dbReference type="EMBL" id="SRLA01000002">
    <property type="protein sequence ID" value="TGE08338.1"/>
    <property type="molecule type" value="Genomic_DNA"/>
</dbReference>
<keyword evidence="2" id="KW-1185">Reference proteome</keyword>
<accession>A0A4Z0P8S0</accession>
<evidence type="ECO:0000313" key="2">
    <source>
        <dbReference type="Proteomes" id="UP000298337"/>
    </source>
</evidence>
<dbReference type="Pfam" id="PF00574">
    <property type="entry name" value="CLP_protease"/>
    <property type="match status" value="1"/>
</dbReference>
<gene>
    <name evidence="1" type="ORF">EU556_11520</name>
</gene>